<comment type="caution">
    <text evidence="7">The sequence shown here is derived from an EMBL/GenBank/DDBJ whole genome shotgun (WGS) entry which is preliminary data.</text>
</comment>
<evidence type="ECO:0000256" key="3">
    <source>
        <dbReference type="ARBA" id="ARBA00022989"/>
    </source>
</evidence>
<dbReference type="InterPro" id="IPR047817">
    <property type="entry name" value="ABC2_TM_bact-type"/>
</dbReference>
<feature type="transmembrane region" description="Helical" evidence="5">
    <location>
        <begin position="20"/>
        <end position="40"/>
    </location>
</feature>
<keyword evidence="5" id="KW-0813">Transport</keyword>
<evidence type="ECO:0000256" key="4">
    <source>
        <dbReference type="ARBA" id="ARBA00023136"/>
    </source>
</evidence>
<protein>
    <recommendedName>
        <fullName evidence="5">Transport permease protein</fullName>
    </recommendedName>
</protein>
<evidence type="ECO:0000313" key="7">
    <source>
        <dbReference type="EMBL" id="NOK34895.1"/>
    </source>
</evidence>
<evidence type="ECO:0000256" key="1">
    <source>
        <dbReference type="ARBA" id="ARBA00004141"/>
    </source>
</evidence>
<dbReference type="PANTHER" id="PTHR43077:SF10">
    <property type="entry name" value="TRANSPORT PERMEASE PROTEIN"/>
    <property type="match status" value="1"/>
</dbReference>
<dbReference type="Pfam" id="PF01061">
    <property type="entry name" value="ABC2_membrane"/>
    <property type="match status" value="1"/>
</dbReference>
<reference evidence="7 8" key="1">
    <citation type="submission" date="2020-05" db="EMBL/GenBank/DDBJ databases">
        <authorList>
            <person name="Whitworth D."/>
        </authorList>
    </citation>
    <scope>NUCLEOTIDE SEQUENCE [LARGE SCALE GENOMIC DNA]</scope>
    <source>
        <strain evidence="7 8">AB043B</strain>
    </source>
</reference>
<keyword evidence="5" id="KW-1003">Cell membrane</keyword>
<gene>
    <name evidence="7" type="ORF">HMI49_16975</name>
</gene>
<keyword evidence="8" id="KW-1185">Reference proteome</keyword>
<keyword evidence="3 5" id="KW-1133">Transmembrane helix</keyword>
<sequence length="267" mass="29412">MNLNHVAGIALRQFYLYKGNFARVVPLFAWVAIDMVLWGFMTRYLNSVTSAGYNFVPALLGAVLLWDFFARVMQGLTTGFFEDVWSRNFLNVFATPLTLTEYVSGLVVTSIATSAIGLCVMLLLSTTVFGLSFAAYGAMFIPFVMVLFLFGIALGILSSALVLRLGPASEWFVWPIPSLLSPFVGVFYPLSTLPEWMQWVAKLLPPSYVFEGVRTLVAGGEFSGATLGWGLALALLDIVLAGWVFQRVYRYAVRTGLLARYSAESVS</sequence>
<name>A0A3A8I8H2_9BACT</name>
<evidence type="ECO:0000313" key="8">
    <source>
        <dbReference type="Proteomes" id="UP000563426"/>
    </source>
</evidence>
<dbReference type="AlphaFoldDB" id="A0A3A8I8H2"/>
<dbReference type="InterPro" id="IPR013525">
    <property type="entry name" value="ABC2_TM"/>
</dbReference>
<organism evidence="7 8">
    <name type="scientific">Corallococcus exercitus</name>
    <dbReference type="NCBI Taxonomy" id="2316736"/>
    <lineage>
        <taxon>Bacteria</taxon>
        <taxon>Pseudomonadati</taxon>
        <taxon>Myxococcota</taxon>
        <taxon>Myxococcia</taxon>
        <taxon>Myxococcales</taxon>
        <taxon>Cystobacterineae</taxon>
        <taxon>Myxococcaceae</taxon>
        <taxon>Corallococcus</taxon>
    </lineage>
</organism>
<dbReference type="PROSITE" id="PS51012">
    <property type="entry name" value="ABC_TM2"/>
    <property type="match status" value="1"/>
</dbReference>
<feature type="transmembrane region" description="Helical" evidence="5">
    <location>
        <begin position="171"/>
        <end position="190"/>
    </location>
</feature>
<accession>A0A3A8I8H2</accession>
<proteinExistence type="inferred from homology"/>
<keyword evidence="4 5" id="KW-0472">Membrane</keyword>
<evidence type="ECO:0000256" key="5">
    <source>
        <dbReference type="RuleBase" id="RU361157"/>
    </source>
</evidence>
<comment type="caution">
    <text evidence="5">Lacks conserved residue(s) required for the propagation of feature annotation.</text>
</comment>
<comment type="subcellular location">
    <subcellularLocation>
        <location evidence="5">Cell membrane</location>
        <topology evidence="5">Multi-pass membrane protein</topology>
    </subcellularLocation>
    <subcellularLocation>
        <location evidence="1">Membrane</location>
        <topology evidence="1">Multi-pass membrane protein</topology>
    </subcellularLocation>
</comment>
<dbReference type="GO" id="GO:0140359">
    <property type="term" value="F:ABC-type transporter activity"/>
    <property type="evidence" value="ECO:0007669"/>
    <property type="project" value="InterPro"/>
</dbReference>
<feature type="domain" description="ABC transmembrane type-2" evidence="6">
    <location>
        <begin position="22"/>
        <end position="248"/>
    </location>
</feature>
<feature type="transmembrane region" description="Helical" evidence="5">
    <location>
        <begin position="226"/>
        <end position="245"/>
    </location>
</feature>
<dbReference type="GO" id="GO:0005886">
    <property type="term" value="C:plasma membrane"/>
    <property type="evidence" value="ECO:0007669"/>
    <property type="project" value="UniProtKB-SubCell"/>
</dbReference>
<comment type="similarity">
    <text evidence="5">Belongs to the ABC-2 integral membrane protein family.</text>
</comment>
<feature type="transmembrane region" description="Helical" evidence="5">
    <location>
        <begin position="140"/>
        <end position="164"/>
    </location>
</feature>
<feature type="transmembrane region" description="Helical" evidence="5">
    <location>
        <begin position="52"/>
        <end position="69"/>
    </location>
</feature>
<dbReference type="InterPro" id="IPR051328">
    <property type="entry name" value="T7SS_ABC-Transporter"/>
</dbReference>
<dbReference type="OrthoDB" id="9786643at2"/>
<dbReference type="PANTHER" id="PTHR43077">
    <property type="entry name" value="TRANSPORT PERMEASE YVFS-RELATED"/>
    <property type="match status" value="1"/>
</dbReference>
<evidence type="ECO:0000256" key="2">
    <source>
        <dbReference type="ARBA" id="ARBA00022692"/>
    </source>
</evidence>
<dbReference type="EMBL" id="JABFJV010000086">
    <property type="protein sequence ID" value="NOK34895.1"/>
    <property type="molecule type" value="Genomic_DNA"/>
</dbReference>
<dbReference type="Proteomes" id="UP000563426">
    <property type="component" value="Unassembled WGS sequence"/>
</dbReference>
<dbReference type="RefSeq" id="WP_120525118.1">
    <property type="nucleotide sequence ID" value="NZ_JABFJV010000086.1"/>
</dbReference>
<evidence type="ECO:0000259" key="6">
    <source>
        <dbReference type="PROSITE" id="PS51012"/>
    </source>
</evidence>
<keyword evidence="2 5" id="KW-0812">Transmembrane</keyword>